<sequence>MNKDASQTKRNRGFKRAANLMGERINAVSQQRGFAVSRLLTHWEEIAGPDIASISRPVEMSYGKGGFGATLCLLTTGANAPVLEMQKAKLREKVNAVYGYNAISSIRITQTHATGFAEGRVDFEHRKIKVAPKAPDPAVVQEVRARAADIGNESLRLALEALGQNVLSKHKR</sequence>
<dbReference type="EMBL" id="FNPR01000003">
    <property type="protein sequence ID" value="SDY75731.1"/>
    <property type="molecule type" value="Genomic_DNA"/>
</dbReference>
<name>A0A1H3MGF0_9RHOB</name>
<keyword evidence="2" id="KW-1185">Reference proteome</keyword>
<evidence type="ECO:0000313" key="2">
    <source>
        <dbReference type="Proteomes" id="UP000199026"/>
    </source>
</evidence>
<accession>A0A1H3MGF0</accession>
<dbReference type="Pfam" id="PF05258">
    <property type="entry name" value="DciA"/>
    <property type="match status" value="1"/>
</dbReference>
<dbReference type="GeneID" id="78125540"/>
<dbReference type="InterPro" id="IPR007922">
    <property type="entry name" value="DciA-like"/>
</dbReference>
<evidence type="ECO:0008006" key="3">
    <source>
        <dbReference type="Google" id="ProtNLM"/>
    </source>
</evidence>
<evidence type="ECO:0000313" key="1">
    <source>
        <dbReference type="EMBL" id="SDY75731.1"/>
    </source>
</evidence>
<dbReference type="STRING" id="576131.SAMN05444486_103597"/>
<dbReference type="InterPro" id="IPR010593">
    <property type="entry name" value="DUF1159"/>
</dbReference>
<organism evidence="1 2">
    <name type="scientific">Lentibacter algarum</name>
    <dbReference type="NCBI Taxonomy" id="576131"/>
    <lineage>
        <taxon>Bacteria</taxon>
        <taxon>Pseudomonadati</taxon>
        <taxon>Pseudomonadota</taxon>
        <taxon>Alphaproteobacteria</taxon>
        <taxon>Rhodobacterales</taxon>
        <taxon>Roseobacteraceae</taxon>
        <taxon>Lentibacter</taxon>
    </lineage>
</organism>
<protein>
    <recommendedName>
        <fullName evidence="3">RNA-binding protein</fullName>
    </recommendedName>
</protein>
<reference evidence="1 2" key="1">
    <citation type="submission" date="2016-10" db="EMBL/GenBank/DDBJ databases">
        <authorList>
            <person name="de Groot N.N."/>
        </authorList>
    </citation>
    <scope>NUCLEOTIDE SEQUENCE [LARGE SCALE GENOMIC DNA]</scope>
    <source>
        <strain evidence="1 2">DSM 24677</strain>
    </source>
</reference>
<dbReference type="Proteomes" id="UP000199026">
    <property type="component" value="Unassembled WGS sequence"/>
</dbReference>
<proteinExistence type="predicted"/>
<dbReference type="RefSeq" id="WP_089893726.1">
    <property type="nucleotide sequence ID" value="NZ_CALJFH010000001.1"/>
</dbReference>
<dbReference type="AlphaFoldDB" id="A0A1H3MGF0"/>
<gene>
    <name evidence="1" type="ORF">SAMN05444486_103597</name>
</gene>
<dbReference type="OrthoDB" id="7160947at2"/>
<dbReference type="PIRSF" id="PIRSF032064">
    <property type="entry name" value="UCP032064"/>
    <property type="match status" value="1"/>
</dbReference>